<sequence length="129" mass="12859">MNQWVIFSGIRLLPVRKGGQGGALSALAPAALLLVAGLAGLAAASSAGAGGTGSYAVIAPPGSTLADSINIVRAADGRMVQPGRFANIVIARSDRSDFPDALRRAGAWAVIDAPSPGGCLAPLVEDRPS</sequence>
<keyword evidence="2" id="KW-1185">Reference proteome</keyword>
<proteinExistence type="predicted"/>
<comment type="caution">
    <text evidence="1">The sequence shown here is derived from an EMBL/GenBank/DDBJ whole genome shotgun (WGS) entry which is preliminary data.</text>
</comment>
<dbReference type="Proteomes" id="UP001597203">
    <property type="component" value="Unassembled WGS sequence"/>
</dbReference>
<gene>
    <name evidence="1" type="ORF">ACFQ24_09725</name>
</gene>
<accession>A0ABW3P227</accession>
<dbReference type="RefSeq" id="WP_380910736.1">
    <property type="nucleotide sequence ID" value="NZ_JBHTLS010000120.1"/>
</dbReference>
<evidence type="ECO:0000313" key="2">
    <source>
        <dbReference type="Proteomes" id="UP001597203"/>
    </source>
</evidence>
<protein>
    <submittedName>
        <fullName evidence="1">Uncharacterized protein</fullName>
    </submittedName>
</protein>
<reference evidence="2" key="1">
    <citation type="journal article" date="2019" name="Int. J. Syst. Evol. Microbiol.">
        <title>The Global Catalogue of Microorganisms (GCM) 10K type strain sequencing project: providing services to taxonomists for standard genome sequencing and annotation.</title>
        <authorList>
            <consortium name="The Broad Institute Genomics Platform"/>
            <consortium name="The Broad Institute Genome Sequencing Center for Infectious Disease"/>
            <person name="Wu L."/>
            <person name="Ma J."/>
        </authorList>
    </citation>
    <scope>NUCLEOTIDE SEQUENCE [LARGE SCALE GENOMIC DNA]</scope>
    <source>
        <strain evidence="2">CCUG 54329</strain>
    </source>
</reference>
<evidence type="ECO:0000313" key="1">
    <source>
        <dbReference type="EMBL" id="MFD1105148.1"/>
    </source>
</evidence>
<name>A0ABW3P227_9SPHN</name>
<organism evidence="1 2">
    <name type="scientific">Sphingobium olei</name>
    <dbReference type="NCBI Taxonomy" id="420955"/>
    <lineage>
        <taxon>Bacteria</taxon>
        <taxon>Pseudomonadati</taxon>
        <taxon>Pseudomonadota</taxon>
        <taxon>Alphaproteobacteria</taxon>
        <taxon>Sphingomonadales</taxon>
        <taxon>Sphingomonadaceae</taxon>
        <taxon>Sphingobium</taxon>
    </lineage>
</organism>
<dbReference type="EMBL" id="JBHTLS010000120">
    <property type="protein sequence ID" value="MFD1105148.1"/>
    <property type="molecule type" value="Genomic_DNA"/>
</dbReference>